<feature type="compositionally biased region" description="Basic and acidic residues" evidence="1">
    <location>
        <begin position="18"/>
        <end position="41"/>
    </location>
</feature>
<accession>A0A7J0C9N7</accession>
<dbReference type="Proteomes" id="UP000530403">
    <property type="component" value="Unassembled WGS sequence"/>
</dbReference>
<reference evidence="2 4" key="1">
    <citation type="submission" date="2020-05" db="EMBL/GenBank/DDBJ databases">
        <title>Whole genome shotgun sequence of Streptomyces fulvorobeus NBRC 15897.</title>
        <authorList>
            <person name="Komaki H."/>
            <person name="Tamura T."/>
        </authorList>
    </citation>
    <scope>NUCLEOTIDE SEQUENCE [LARGE SCALE GENOMIC DNA]</scope>
    <source>
        <strain evidence="2 4">NBRC 15897</strain>
    </source>
</reference>
<sequence>MTVDPSDPDTFEDVQPDEPAHETPDADAAEQRAEIQPRSDDPLVGIDPGGANEADASEQTRVVPQDEDDYR</sequence>
<evidence type="ECO:0000313" key="2">
    <source>
        <dbReference type="EMBL" id="GFM99219.1"/>
    </source>
</evidence>
<dbReference type="Proteomes" id="UP000498980">
    <property type="component" value="Unassembled WGS sequence"/>
</dbReference>
<protein>
    <recommendedName>
        <fullName evidence="6">DUF5709 domain-containing protein</fullName>
    </recommendedName>
</protein>
<evidence type="ECO:0000313" key="3">
    <source>
        <dbReference type="EMBL" id="NYE42802.1"/>
    </source>
</evidence>
<keyword evidence="4" id="KW-1185">Reference proteome</keyword>
<evidence type="ECO:0000313" key="4">
    <source>
        <dbReference type="Proteomes" id="UP000498980"/>
    </source>
</evidence>
<gene>
    <name evidence="3" type="ORF">HEB29_003813</name>
    <name evidence="2" type="ORF">Sfulv_40300</name>
</gene>
<feature type="compositionally biased region" description="Acidic residues" evidence="1">
    <location>
        <begin position="1"/>
        <end position="16"/>
    </location>
</feature>
<proteinExistence type="predicted"/>
<comment type="caution">
    <text evidence="2">The sequence shown here is derived from an EMBL/GenBank/DDBJ whole genome shotgun (WGS) entry which is preliminary data.</text>
</comment>
<feature type="region of interest" description="Disordered" evidence="1">
    <location>
        <begin position="1"/>
        <end position="71"/>
    </location>
</feature>
<name>A0A7J0C9N7_9ACTN</name>
<evidence type="ECO:0008006" key="6">
    <source>
        <dbReference type="Google" id="ProtNLM"/>
    </source>
</evidence>
<organism evidence="2 4">
    <name type="scientific">Streptomyces fulvorobeus</name>
    <dbReference type="NCBI Taxonomy" id="284028"/>
    <lineage>
        <taxon>Bacteria</taxon>
        <taxon>Bacillati</taxon>
        <taxon>Actinomycetota</taxon>
        <taxon>Actinomycetes</taxon>
        <taxon>Kitasatosporales</taxon>
        <taxon>Streptomycetaceae</taxon>
        <taxon>Streptomyces</taxon>
    </lineage>
</organism>
<dbReference type="AlphaFoldDB" id="A0A7J0C9N7"/>
<evidence type="ECO:0000313" key="5">
    <source>
        <dbReference type="Proteomes" id="UP000530403"/>
    </source>
</evidence>
<dbReference type="RefSeq" id="WP_173315722.1">
    <property type="nucleotide sequence ID" value="NZ_BAAAUE010000009.1"/>
</dbReference>
<dbReference type="EMBL" id="JACCCF010000001">
    <property type="protein sequence ID" value="NYE42802.1"/>
    <property type="molecule type" value="Genomic_DNA"/>
</dbReference>
<evidence type="ECO:0000256" key="1">
    <source>
        <dbReference type="SAM" id="MobiDB-lite"/>
    </source>
</evidence>
<dbReference type="EMBL" id="BLWC01000001">
    <property type="protein sequence ID" value="GFM99219.1"/>
    <property type="molecule type" value="Genomic_DNA"/>
</dbReference>
<reference evidence="3 5" key="2">
    <citation type="submission" date="2020-07" db="EMBL/GenBank/DDBJ databases">
        <title>Sequencing the genomes of 1000 actinobacteria strains.</title>
        <authorList>
            <person name="Klenk H.-P."/>
        </authorList>
    </citation>
    <scope>NUCLEOTIDE SEQUENCE [LARGE SCALE GENOMIC DNA]</scope>
    <source>
        <strain evidence="3 5">DSM 41455</strain>
    </source>
</reference>